<evidence type="ECO:0000313" key="1">
    <source>
        <dbReference type="EMBL" id="KAF1939488.1"/>
    </source>
</evidence>
<name>A0A6A5SIQ0_9PLEO</name>
<dbReference type="AlphaFoldDB" id="A0A6A5SIQ0"/>
<accession>A0A6A5SIQ0</accession>
<keyword evidence="2" id="KW-1185">Reference proteome</keyword>
<sequence length="155" mass="17287">MQIAARCEFRSGNGQEICDDAVKMDTKERRKEAYGVQRHKQRERLSCAADATANCRFHLPVLYQGLSIALCAPSPGIQHVRGPAWGCDFLETARHRTNDQVRSSIESASHDALFVAFRCFCRDGSGARMLSLYSDLLEPCSLIRCIRPGPVTPMI</sequence>
<evidence type="ECO:0000313" key="2">
    <source>
        <dbReference type="Proteomes" id="UP000800038"/>
    </source>
</evidence>
<dbReference type="EMBL" id="ML976080">
    <property type="protein sequence ID" value="KAF1939488.1"/>
    <property type="molecule type" value="Genomic_DNA"/>
</dbReference>
<dbReference type="Proteomes" id="UP000800038">
    <property type="component" value="Unassembled WGS sequence"/>
</dbReference>
<organism evidence="1 2">
    <name type="scientific">Clathrospora elynae</name>
    <dbReference type="NCBI Taxonomy" id="706981"/>
    <lineage>
        <taxon>Eukaryota</taxon>
        <taxon>Fungi</taxon>
        <taxon>Dikarya</taxon>
        <taxon>Ascomycota</taxon>
        <taxon>Pezizomycotina</taxon>
        <taxon>Dothideomycetes</taxon>
        <taxon>Pleosporomycetidae</taxon>
        <taxon>Pleosporales</taxon>
        <taxon>Diademaceae</taxon>
        <taxon>Clathrospora</taxon>
    </lineage>
</organism>
<reference evidence="1" key="1">
    <citation type="journal article" date="2020" name="Stud. Mycol.">
        <title>101 Dothideomycetes genomes: a test case for predicting lifestyles and emergence of pathogens.</title>
        <authorList>
            <person name="Haridas S."/>
            <person name="Albert R."/>
            <person name="Binder M."/>
            <person name="Bloem J."/>
            <person name="Labutti K."/>
            <person name="Salamov A."/>
            <person name="Andreopoulos B."/>
            <person name="Baker S."/>
            <person name="Barry K."/>
            <person name="Bills G."/>
            <person name="Bluhm B."/>
            <person name="Cannon C."/>
            <person name="Castanera R."/>
            <person name="Culley D."/>
            <person name="Daum C."/>
            <person name="Ezra D."/>
            <person name="Gonzalez J."/>
            <person name="Henrissat B."/>
            <person name="Kuo A."/>
            <person name="Liang C."/>
            <person name="Lipzen A."/>
            <person name="Lutzoni F."/>
            <person name="Magnuson J."/>
            <person name="Mondo S."/>
            <person name="Nolan M."/>
            <person name="Ohm R."/>
            <person name="Pangilinan J."/>
            <person name="Park H.-J."/>
            <person name="Ramirez L."/>
            <person name="Alfaro M."/>
            <person name="Sun H."/>
            <person name="Tritt A."/>
            <person name="Yoshinaga Y."/>
            <person name="Zwiers L.-H."/>
            <person name="Turgeon B."/>
            <person name="Goodwin S."/>
            <person name="Spatafora J."/>
            <person name="Crous P."/>
            <person name="Grigoriev I."/>
        </authorList>
    </citation>
    <scope>NUCLEOTIDE SEQUENCE</scope>
    <source>
        <strain evidence="1">CBS 161.51</strain>
    </source>
</reference>
<protein>
    <submittedName>
        <fullName evidence="1">Uncharacterized protein</fullName>
    </submittedName>
</protein>
<proteinExistence type="predicted"/>
<gene>
    <name evidence="1" type="ORF">EJ02DRAFT_256050</name>
</gene>